<dbReference type="GO" id="GO:0006694">
    <property type="term" value="P:steroid biosynthetic process"/>
    <property type="evidence" value="ECO:0007669"/>
    <property type="project" value="InterPro"/>
</dbReference>
<feature type="region of interest" description="Disordered" evidence="3">
    <location>
        <begin position="1"/>
        <end position="20"/>
    </location>
</feature>
<accession>Q5GV03</accession>
<dbReference type="PANTHER" id="PTHR43245">
    <property type="entry name" value="BIFUNCTIONAL POLYMYXIN RESISTANCE PROTEIN ARNA"/>
    <property type="match status" value="1"/>
</dbReference>
<dbReference type="PANTHER" id="PTHR43245:SF51">
    <property type="entry name" value="SHORT CHAIN DEHYDROGENASE_REDUCTASE FAMILY 42E, MEMBER 2"/>
    <property type="match status" value="1"/>
</dbReference>
<feature type="domain" description="3-beta hydroxysteroid dehydrogenase/isomerase" evidence="4">
    <location>
        <begin position="70"/>
        <end position="318"/>
    </location>
</feature>
<dbReference type="SUPFAM" id="SSF51735">
    <property type="entry name" value="NAD(P)-binding Rossmann-fold domains"/>
    <property type="match status" value="1"/>
</dbReference>
<evidence type="ECO:0000256" key="1">
    <source>
        <dbReference type="ARBA" id="ARBA00009219"/>
    </source>
</evidence>
<evidence type="ECO:0000313" key="5">
    <source>
        <dbReference type="EMBL" id="AAW77470.1"/>
    </source>
</evidence>
<gene>
    <name evidence="5" type="primary">cdh</name>
    <name evidence="5" type="ordered locus">XOO4216</name>
</gene>
<dbReference type="NCBIfam" id="NF042422">
    <property type="entry name" value="oxyalk_red_OleD"/>
    <property type="match status" value="1"/>
</dbReference>
<dbReference type="InterPro" id="IPR050177">
    <property type="entry name" value="Lipid_A_modif_metabolic_enz"/>
</dbReference>
<dbReference type="InterPro" id="IPR036291">
    <property type="entry name" value="NAD(P)-bd_dom_sf"/>
</dbReference>
<dbReference type="AlphaFoldDB" id="Q5GV03"/>
<dbReference type="Proteomes" id="UP000006735">
    <property type="component" value="Chromosome"/>
</dbReference>
<dbReference type="EMBL" id="AE013598">
    <property type="protein sequence ID" value="AAW77470.1"/>
    <property type="molecule type" value="Genomic_DNA"/>
</dbReference>
<dbReference type="Gene3D" id="3.40.50.720">
    <property type="entry name" value="NAD(P)-binding Rossmann-like Domain"/>
    <property type="match status" value="1"/>
</dbReference>
<dbReference type="InterPro" id="IPR002225">
    <property type="entry name" value="3Beta_OHSteriod_DH/Estase"/>
</dbReference>
<evidence type="ECO:0000259" key="4">
    <source>
        <dbReference type="Pfam" id="PF01073"/>
    </source>
</evidence>
<organism evidence="5 6">
    <name type="scientific">Xanthomonas oryzae pv. oryzae (strain KACC10331 / KXO85)</name>
    <dbReference type="NCBI Taxonomy" id="291331"/>
    <lineage>
        <taxon>Bacteria</taxon>
        <taxon>Pseudomonadati</taxon>
        <taxon>Pseudomonadota</taxon>
        <taxon>Gammaproteobacteria</taxon>
        <taxon>Lysobacterales</taxon>
        <taxon>Lysobacteraceae</taxon>
        <taxon>Xanthomonas</taxon>
    </lineage>
</organism>
<dbReference type="HOGENOM" id="CLU_007383_6_1_6"/>
<proteinExistence type="inferred from homology"/>
<evidence type="ECO:0000256" key="3">
    <source>
        <dbReference type="SAM" id="MobiDB-lite"/>
    </source>
</evidence>
<evidence type="ECO:0000313" key="6">
    <source>
        <dbReference type="Proteomes" id="UP000006735"/>
    </source>
</evidence>
<protein>
    <submittedName>
        <fullName evidence="5">NAD(P)H steroid dehydrogenase</fullName>
    </submittedName>
</protein>
<dbReference type="InterPro" id="IPR053478">
    <property type="entry name" value="2-alkyl-3-oxoalkanoate_rdct"/>
</dbReference>
<dbReference type="Pfam" id="PF01073">
    <property type="entry name" value="3Beta_HSD"/>
    <property type="match status" value="1"/>
</dbReference>
<keyword evidence="6" id="KW-1185">Reference proteome</keyword>
<dbReference type="KEGG" id="xoo:XOO4216"/>
<comment type="similarity">
    <text evidence="1">Belongs to the 3-beta-HSD family.</text>
</comment>
<sequence>MDGALRNRSARVVDSEHRTHPPGIRRSVCWSLLALDSRLHGRTSTQDRQVGCGRLWCRPSEARCGAMKLLVTGGGGFLGQALCRGLRARGHEVVSFQRGNYPVLRSLGVGQIRGDLADPQAVRHALAGIDAVFHNAAKAGAWGSYDSYHQANVVGTQNVIEACRATGVPRLIYTSTPSVTHRATNPVEGLGADEVPYGDNLRAAYAATKAIAERAVLAANDAQLATVALRPRLIWGPGDNHLLPRLAARARAGRLRMVGDGSNLVDSTYIDNAAQAHFDAFEHLAVGAACAGKAYFISNGEPLPMRELLNRLLAAVDAPAVTRSLPFKTAYRIGAVCETLWPLLRLPGEVPLTRFLVEQLCTPHWYSMQPARRDFGYVPRISIEEGLQRLRSSSSNDIAITG</sequence>
<dbReference type="GO" id="GO:0016616">
    <property type="term" value="F:oxidoreductase activity, acting on the CH-OH group of donors, NAD or NADP as acceptor"/>
    <property type="evidence" value="ECO:0007669"/>
    <property type="project" value="InterPro"/>
</dbReference>
<keyword evidence="2" id="KW-0560">Oxidoreductase</keyword>
<dbReference type="STRING" id="291331.XOO4216"/>
<reference evidence="5 6" key="1">
    <citation type="journal article" date="2005" name="Nucleic Acids Res.">
        <title>The genome sequence of Xanthomonas oryzae pathovar oryzae KACC10331, the bacterial blight pathogen of rice.</title>
        <authorList>
            <person name="Lee B.M."/>
            <person name="Park Y.J."/>
            <person name="Park D.S."/>
            <person name="Kang H.W."/>
            <person name="Kim J.G."/>
            <person name="Song E.S."/>
            <person name="Park I.C."/>
            <person name="Yoon U.H."/>
            <person name="Hahn J.H."/>
            <person name="Koo B.S."/>
            <person name="Lee G.B."/>
            <person name="Kim H."/>
            <person name="Park H.S."/>
            <person name="Yoon K.O."/>
            <person name="Kim J.H."/>
            <person name="Jung C.H."/>
            <person name="Koh N.H."/>
            <person name="Seo J.S."/>
            <person name="Go S.J."/>
        </authorList>
    </citation>
    <scope>NUCLEOTIDE SEQUENCE [LARGE SCALE GENOMIC DNA]</scope>
    <source>
        <strain evidence="6">KACC10331 / KXO85</strain>
    </source>
</reference>
<name>Q5GV03_XANOR</name>
<evidence type="ECO:0000256" key="2">
    <source>
        <dbReference type="ARBA" id="ARBA00023002"/>
    </source>
</evidence>